<name>A0ABV1E746_9FIRM</name>
<dbReference type="InterPro" id="IPR048279">
    <property type="entry name" value="MdtK-like"/>
</dbReference>
<feature type="transmembrane region" description="Helical" evidence="10">
    <location>
        <begin position="55"/>
        <end position="82"/>
    </location>
</feature>
<dbReference type="Pfam" id="PF01554">
    <property type="entry name" value="MatE"/>
    <property type="match status" value="2"/>
</dbReference>
<dbReference type="InterPro" id="IPR002528">
    <property type="entry name" value="MATE_fam"/>
</dbReference>
<feature type="transmembrane region" description="Helical" evidence="10">
    <location>
        <begin position="417"/>
        <end position="442"/>
    </location>
</feature>
<evidence type="ECO:0000256" key="7">
    <source>
        <dbReference type="ARBA" id="ARBA00022989"/>
    </source>
</evidence>
<evidence type="ECO:0000313" key="12">
    <source>
        <dbReference type="Proteomes" id="UP001464378"/>
    </source>
</evidence>
<protein>
    <recommendedName>
        <fullName evidence="3">Multidrug export protein MepA</fullName>
    </recommendedName>
</protein>
<evidence type="ECO:0000313" key="11">
    <source>
        <dbReference type="EMBL" id="MEQ2443136.1"/>
    </source>
</evidence>
<keyword evidence="7 10" id="KW-1133">Transmembrane helix</keyword>
<evidence type="ECO:0000256" key="4">
    <source>
        <dbReference type="ARBA" id="ARBA00022448"/>
    </source>
</evidence>
<comment type="caution">
    <text evidence="11">The sequence shown here is derived from an EMBL/GenBank/DDBJ whole genome shotgun (WGS) entry which is preliminary data.</text>
</comment>
<keyword evidence="8 10" id="KW-0472">Membrane</keyword>
<evidence type="ECO:0000256" key="5">
    <source>
        <dbReference type="ARBA" id="ARBA00022475"/>
    </source>
</evidence>
<keyword evidence="6 10" id="KW-0812">Transmembrane</keyword>
<evidence type="ECO:0000256" key="10">
    <source>
        <dbReference type="SAM" id="Phobius"/>
    </source>
</evidence>
<proteinExistence type="inferred from homology"/>
<dbReference type="InterPro" id="IPR045070">
    <property type="entry name" value="MATE_MepA-like"/>
</dbReference>
<feature type="transmembrane region" description="Helical" evidence="10">
    <location>
        <begin position="389"/>
        <end position="411"/>
    </location>
</feature>
<evidence type="ECO:0000256" key="3">
    <source>
        <dbReference type="ARBA" id="ARBA00022106"/>
    </source>
</evidence>
<comment type="subcellular location">
    <subcellularLocation>
        <location evidence="1">Cell membrane</location>
        <topology evidence="1">Multi-pass membrane protein</topology>
    </subcellularLocation>
</comment>
<dbReference type="PIRSF" id="PIRSF006603">
    <property type="entry name" value="DinF"/>
    <property type="match status" value="1"/>
</dbReference>
<feature type="transmembrane region" description="Helical" evidence="10">
    <location>
        <begin position="94"/>
        <end position="116"/>
    </location>
</feature>
<dbReference type="InterPro" id="IPR051327">
    <property type="entry name" value="MATE_MepA_subfamily"/>
</dbReference>
<feature type="transmembrane region" description="Helical" evidence="10">
    <location>
        <begin position="168"/>
        <end position="188"/>
    </location>
</feature>
<evidence type="ECO:0000256" key="1">
    <source>
        <dbReference type="ARBA" id="ARBA00004651"/>
    </source>
</evidence>
<sequence length="454" mass="49066">MDTVKLGTGSIRSIFFSLAGPSILAQIVTVIYNMVDRIYIGQLPDSRSMMAAIGITAPISLIVTAFTALLGNGGAPLCAICLGRGETEKGEHIMSNSFSALMAVGAVIMAVCLAFGRPLLYAFGARDTTLEYALSYLRIYICGTFFVQISVGMNAYINTQGFAKMGMLTVATGALLNVVLDPIMIYGLHMDVAGAALATVISQGVSAVMVMRFLLVGGSTLRLRWSLMRPDWSILWQIMLLGVSPFIMKLTESLLSIAFNNQLYRFGGDLAVSVMTIMNSVWQMAQLMTHGFTDGAQPILGYNYGAGKLDRVRSAFRLELLTCWGWTLLCAVAVLAFPSLFLRMFTADPETLAAGPTMLRVYFFGMICYGAFNACQQAYIALGNAKSSLFFAVFRKVILLIPLIYLFPVLFQGDQVLAVLAAEPVADIVSTAIGGACFFSFYRKKLSAPLSSPA</sequence>
<feature type="transmembrane region" description="Helical" evidence="10">
    <location>
        <begin position="361"/>
        <end position="382"/>
    </location>
</feature>
<feature type="transmembrane region" description="Helical" evidence="10">
    <location>
        <begin position="234"/>
        <end position="251"/>
    </location>
</feature>
<dbReference type="RefSeq" id="WP_294518068.1">
    <property type="nucleotide sequence ID" value="NZ_JBBMFK010000008.1"/>
</dbReference>
<dbReference type="EMBL" id="JBBMFK010000008">
    <property type="protein sequence ID" value="MEQ2443136.1"/>
    <property type="molecule type" value="Genomic_DNA"/>
</dbReference>
<dbReference type="NCBIfam" id="TIGR00797">
    <property type="entry name" value="matE"/>
    <property type="match status" value="1"/>
</dbReference>
<feature type="transmembrane region" description="Helical" evidence="10">
    <location>
        <begin position="318"/>
        <end position="341"/>
    </location>
</feature>
<keyword evidence="5" id="KW-1003">Cell membrane</keyword>
<keyword evidence="9" id="KW-0046">Antibiotic resistance</keyword>
<dbReference type="Proteomes" id="UP001464378">
    <property type="component" value="Unassembled WGS sequence"/>
</dbReference>
<keyword evidence="12" id="KW-1185">Reference proteome</keyword>
<keyword evidence="4" id="KW-0813">Transport</keyword>
<dbReference type="CDD" id="cd13143">
    <property type="entry name" value="MATE_MepA_like"/>
    <property type="match status" value="1"/>
</dbReference>
<evidence type="ECO:0000256" key="8">
    <source>
        <dbReference type="ARBA" id="ARBA00023136"/>
    </source>
</evidence>
<dbReference type="PANTHER" id="PTHR43823:SF3">
    <property type="entry name" value="MULTIDRUG EXPORT PROTEIN MEPA"/>
    <property type="match status" value="1"/>
</dbReference>
<comment type="similarity">
    <text evidence="2">Belongs to the multi antimicrobial extrusion (MATE) (TC 2.A.66.1) family. MepA subfamily.</text>
</comment>
<feature type="transmembrane region" description="Helical" evidence="10">
    <location>
        <begin position="136"/>
        <end position="156"/>
    </location>
</feature>
<reference evidence="11 12" key="1">
    <citation type="submission" date="2024-03" db="EMBL/GenBank/DDBJ databases">
        <title>Human intestinal bacterial collection.</title>
        <authorList>
            <person name="Pauvert C."/>
            <person name="Hitch T.C.A."/>
            <person name="Clavel T."/>
        </authorList>
    </citation>
    <scope>NUCLEOTIDE SEQUENCE [LARGE SCALE GENOMIC DNA]</scope>
    <source>
        <strain evidence="11 12">CLA-AP-H29</strain>
    </source>
</reference>
<accession>A0ABV1E746</accession>
<evidence type="ECO:0000256" key="9">
    <source>
        <dbReference type="ARBA" id="ARBA00023251"/>
    </source>
</evidence>
<feature type="transmembrane region" description="Helical" evidence="10">
    <location>
        <begin position="194"/>
        <end position="214"/>
    </location>
</feature>
<feature type="transmembrane region" description="Helical" evidence="10">
    <location>
        <begin position="14"/>
        <end position="35"/>
    </location>
</feature>
<dbReference type="PANTHER" id="PTHR43823">
    <property type="entry name" value="SPORULATION PROTEIN YKVU"/>
    <property type="match status" value="1"/>
</dbReference>
<evidence type="ECO:0000256" key="6">
    <source>
        <dbReference type="ARBA" id="ARBA00022692"/>
    </source>
</evidence>
<organism evidence="11 12">
    <name type="scientific">Pseudoflavonifractor intestinihominis</name>
    <dbReference type="NCBI Taxonomy" id="3133171"/>
    <lineage>
        <taxon>Bacteria</taxon>
        <taxon>Bacillati</taxon>
        <taxon>Bacillota</taxon>
        <taxon>Clostridia</taxon>
        <taxon>Eubacteriales</taxon>
        <taxon>Oscillospiraceae</taxon>
        <taxon>Pseudoflavonifractor</taxon>
    </lineage>
</organism>
<gene>
    <name evidence="11" type="ORF">WMO64_06605</name>
</gene>
<evidence type="ECO:0000256" key="2">
    <source>
        <dbReference type="ARBA" id="ARBA00008417"/>
    </source>
</evidence>